<dbReference type="InterPro" id="IPR006027">
    <property type="entry name" value="NusB_RsmB_TIM44"/>
</dbReference>
<dbReference type="AlphaFoldDB" id="A0A381QW14"/>
<dbReference type="NCBIfam" id="TIGR01951">
    <property type="entry name" value="nusB"/>
    <property type="match status" value="1"/>
</dbReference>
<evidence type="ECO:0000256" key="2">
    <source>
        <dbReference type="ARBA" id="ARBA00022814"/>
    </source>
</evidence>
<dbReference type="PANTHER" id="PTHR11078">
    <property type="entry name" value="N UTILIZATION SUBSTANCE PROTEIN B-RELATED"/>
    <property type="match status" value="1"/>
</dbReference>
<evidence type="ECO:0000259" key="6">
    <source>
        <dbReference type="Pfam" id="PF01029"/>
    </source>
</evidence>
<sequence>MMPKSNKKNKDKRLTKKGRSGSRQLLLQVLYQHQLNDDNFDVLLSQSKQTKEFARIDQEYFELLLEEILEDTDTLDKIAFKFADRSIEKLDPVERAILWIGLCEFSFHKDTPPVVVINEAIELAKIFGAQDSFQFINGVLDSFLQEQTT</sequence>
<evidence type="ECO:0000256" key="1">
    <source>
        <dbReference type="ARBA" id="ARBA00005952"/>
    </source>
</evidence>
<dbReference type="GO" id="GO:0006353">
    <property type="term" value="P:DNA-templated transcription termination"/>
    <property type="evidence" value="ECO:0007669"/>
    <property type="project" value="InterPro"/>
</dbReference>
<dbReference type="HAMAP" id="MF_00073">
    <property type="entry name" value="NusB"/>
    <property type="match status" value="1"/>
</dbReference>
<keyword evidence="3" id="KW-0694">RNA-binding</keyword>
<keyword evidence="5" id="KW-0804">Transcription</keyword>
<name>A0A381QW14_9ZZZZ</name>
<evidence type="ECO:0000313" key="7">
    <source>
        <dbReference type="EMBL" id="SUZ82808.1"/>
    </source>
</evidence>
<keyword evidence="4" id="KW-0805">Transcription regulation</keyword>
<keyword evidence="2" id="KW-0889">Transcription antitermination</keyword>
<dbReference type="PANTHER" id="PTHR11078:SF3">
    <property type="entry name" value="ANTITERMINATION NUSB DOMAIN-CONTAINING PROTEIN"/>
    <property type="match status" value="1"/>
</dbReference>
<accession>A0A381QW14</accession>
<dbReference type="Gene3D" id="1.10.940.10">
    <property type="entry name" value="NusB-like"/>
    <property type="match status" value="1"/>
</dbReference>
<organism evidence="7">
    <name type="scientific">marine metagenome</name>
    <dbReference type="NCBI Taxonomy" id="408172"/>
    <lineage>
        <taxon>unclassified sequences</taxon>
        <taxon>metagenomes</taxon>
        <taxon>ecological metagenomes</taxon>
    </lineage>
</organism>
<dbReference type="SUPFAM" id="SSF48013">
    <property type="entry name" value="NusB-like"/>
    <property type="match status" value="1"/>
</dbReference>
<protein>
    <recommendedName>
        <fullName evidence="6">NusB/RsmB/TIM44 domain-containing protein</fullName>
    </recommendedName>
</protein>
<evidence type="ECO:0000256" key="4">
    <source>
        <dbReference type="ARBA" id="ARBA00023015"/>
    </source>
</evidence>
<dbReference type="GO" id="GO:0003723">
    <property type="term" value="F:RNA binding"/>
    <property type="evidence" value="ECO:0007669"/>
    <property type="project" value="UniProtKB-KW"/>
</dbReference>
<evidence type="ECO:0000256" key="3">
    <source>
        <dbReference type="ARBA" id="ARBA00022884"/>
    </source>
</evidence>
<feature type="domain" description="NusB/RsmB/TIM44" evidence="6">
    <location>
        <begin position="22"/>
        <end position="144"/>
    </location>
</feature>
<dbReference type="Pfam" id="PF01029">
    <property type="entry name" value="NusB"/>
    <property type="match status" value="1"/>
</dbReference>
<dbReference type="GO" id="GO:0031564">
    <property type="term" value="P:transcription antitermination"/>
    <property type="evidence" value="ECO:0007669"/>
    <property type="project" value="UniProtKB-KW"/>
</dbReference>
<dbReference type="EMBL" id="UINC01001523">
    <property type="protein sequence ID" value="SUZ82808.1"/>
    <property type="molecule type" value="Genomic_DNA"/>
</dbReference>
<comment type="similarity">
    <text evidence="1">Belongs to the NusB family.</text>
</comment>
<proteinExistence type="inferred from homology"/>
<reference evidence="7" key="1">
    <citation type="submission" date="2018-05" db="EMBL/GenBank/DDBJ databases">
        <authorList>
            <person name="Lanie J.A."/>
            <person name="Ng W.-L."/>
            <person name="Kazmierczak K.M."/>
            <person name="Andrzejewski T.M."/>
            <person name="Davidsen T.M."/>
            <person name="Wayne K.J."/>
            <person name="Tettelin H."/>
            <person name="Glass J.I."/>
            <person name="Rusch D."/>
            <person name="Podicherti R."/>
            <person name="Tsui H.-C.T."/>
            <person name="Winkler M.E."/>
        </authorList>
    </citation>
    <scope>NUCLEOTIDE SEQUENCE</scope>
</reference>
<dbReference type="InterPro" id="IPR011605">
    <property type="entry name" value="NusB_fam"/>
</dbReference>
<dbReference type="GO" id="GO:0005829">
    <property type="term" value="C:cytosol"/>
    <property type="evidence" value="ECO:0007669"/>
    <property type="project" value="TreeGrafter"/>
</dbReference>
<dbReference type="InterPro" id="IPR035926">
    <property type="entry name" value="NusB-like_sf"/>
</dbReference>
<gene>
    <name evidence="7" type="ORF">METZ01_LOCUS35662</name>
</gene>
<evidence type="ECO:0000256" key="5">
    <source>
        <dbReference type="ARBA" id="ARBA00023163"/>
    </source>
</evidence>